<feature type="chain" id="PRO_5008263728" evidence="1">
    <location>
        <begin position="20"/>
        <end position="81"/>
    </location>
</feature>
<dbReference type="AlphaFoldDB" id="A0A194PWD8"/>
<keyword evidence="1" id="KW-0732">Signal</keyword>
<protein>
    <submittedName>
        <fullName evidence="2">Zinc transporter ZIP11</fullName>
    </submittedName>
</protein>
<gene>
    <name evidence="2" type="ORF">RR46_09225</name>
</gene>
<evidence type="ECO:0000256" key="1">
    <source>
        <dbReference type="SAM" id="SignalP"/>
    </source>
</evidence>
<feature type="signal peptide" evidence="1">
    <location>
        <begin position="1"/>
        <end position="19"/>
    </location>
</feature>
<proteinExistence type="predicted"/>
<evidence type="ECO:0000313" key="3">
    <source>
        <dbReference type="Proteomes" id="UP000053268"/>
    </source>
</evidence>
<dbReference type="STRING" id="66420.A0A194PWD8"/>
<reference evidence="2 3" key="1">
    <citation type="journal article" date="2015" name="Nat. Commun.">
        <title>Outbred genome sequencing and CRISPR/Cas9 gene editing in butterflies.</title>
        <authorList>
            <person name="Li X."/>
            <person name="Fan D."/>
            <person name="Zhang W."/>
            <person name="Liu G."/>
            <person name="Zhang L."/>
            <person name="Zhao L."/>
            <person name="Fang X."/>
            <person name="Chen L."/>
            <person name="Dong Y."/>
            <person name="Chen Y."/>
            <person name="Ding Y."/>
            <person name="Zhao R."/>
            <person name="Feng M."/>
            <person name="Zhu Y."/>
            <person name="Feng Y."/>
            <person name="Jiang X."/>
            <person name="Zhu D."/>
            <person name="Xiang H."/>
            <person name="Feng X."/>
            <person name="Li S."/>
            <person name="Wang J."/>
            <person name="Zhang G."/>
            <person name="Kronforst M.R."/>
            <person name="Wang W."/>
        </authorList>
    </citation>
    <scope>NUCLEOTIDE SEQUENCE [LARGE SCALE GENOMIC DNA]</scope>
    <source>
        <strain evidence="2">Ya'a_city_454_Px</strain>
        <tissue evidence="2">Whole body</tissue>
    </source>
</reference>
<keyword evidence="3" id="KW-1185">Reference proteome</keyword>
<dbReference type="EMBL" id="KQ459590">
    <property type="protein sequence ID" value="KPI97318.1"/>
    <property type="molecule type" value="Genomic_DNA"/>
</dbReference>
<dbReference type="Proteomes" id="UP000053268">
    <property type="component" value="Unassembled WGS sequence"/>
</dbReference>
<name>A0A194PWD8_PAPXU</name>
<evidence type="ECO:0000313" key="2">
    <source>
        <dbReference type="EMBL" id="KPI97318.1"/>
    </source>
</evidence>
<sequence>MTLPVLLCKCFAIINLALGIGIQNFPEGLAVSLPLQAAGFSVWRAFCVQRSDISISVSEERWRGGGGGSGRLDVENARVRR</sequence>
<organism evidence="2 3">
    <name type="scientific">Papilio xuthus</name>
    <name type="common">Asian swallowtail butterfly</name>
    <dbReference type="NCBI Taxonomy" id="66420"/>
    <lineage>
        <taxon>Eukaryota</taxon>
        <taxon>Metazoa</taxon>
        <taxon>Ecdysozoa</taxon>
        <taxon>Arthropoda</taxon>
        <taxon>Hexapoda</taxon>
        <taxon>Insecta</taxon>
        <taxon>Pterygota</taxon>
        <taxon>Neoptera</taxon>
        <taxon>Endopterygota</taxon>
        <taxon>Lepidoptera</taxon>
        <taxon>Glossata</taxon>
        <taxon>Ditrysia</taxon>
        <taxon>Papilionoidea</taxon>
        <taxon>Papilionidae</taxon>
        <taxon>Papilioninae</taxon>
        <taxon>Papilio</taxon>
    </lineage>
</organism>
<accession>A0A194PWD8</accession>